<evidence type="ECO:0000313" key="9">
    <source>
        <dbReference type="EMBL" id="MFC6021806.1"/>
    </source>
</evidence>
<keyword evidence="5 7" id="KW-0472">Membrane</keyword>
<protein>
    <submittedName>
        <fullName evidence="9">MFS transporter</fullName>
    </submittedName>
</protein>
<dbReference type="PANTHER" id="PTHR43124">
    <property type="entry name" value="PURINE EFFLUX PUMP PBUE"/>
    <property type="match status" value="1"/>
</dbReference>
<dbReference type="InterPro" id="IPR020846">
    <property type="entry name" value="MFS_dom"/>
</dbReference>
<dbReference type="InterPro" id="IPR050189">
    <property type="entry name" value="MFS_Efflux_Transporters"/>
</dbReference>
<feature type="transmembrane region" description="Helical" evidence="7">
    <location>
        <begin position="365"/>
        <end position="385"/>
    </location>
</feature>
<dbReference type="RefSeq" id="WP_377430488.1">
    <property type="nucleotide sequence ID" value="NZ_JBHSPR010000053.1"/>
</dbReference>
<evidence type="ECO:0000256" key="1">
    <source>
        <dbReference type="ARBA" id="ARBA00004651"/>
    </source>
</evidence>
<evidence type="ECO:0000256" key="3">
    <source>
        <dbReference type="ARBA" id="ARBA00022692"/>
    </source>
</evidence>
<keyword evidence="4 7" id="KW-1133">Transmembrane helix</keyword>
<feature type="transmembrane region" description="Helical" evidence="7">
    <location>
        <begin position="85"/>
        <end position="104"/>
    </location>
</feature>
<keyword evidence="10" id="KW-1185">Reference proteome</keyword>
<feature type="transmembrane region" description="Helical" evidence="7">
    <location>
        <begin position="110"/>
        <end position="135"/>
    </location>
</feature>
<feature type="transmembrane region" description="Helical" evidence="7">
    <location>
        <begin position="277"/>
        <end position="298"/>
    </location>
</feature>
<feature type="domain" description="Major facilitator superfamily (MFS) profile" evidence="8">
    <location>
        <begin position="17"/>
        <end position="388"/>
    </location>
</feature>
<dbReference type="PROSITE" id="PS50850">
    <property type="entry name" value="MFS"/>
    <property type="match status" value="1"/>
</dbReference>
<comment type="subcellular location">
    <subcellularLocation>
        <location evidence="1">Cell membrane</location>
        <topology evidence="1">Multi-pass membrane protein</topology>
    </subcellularLocation>
</comment>
<reference evidence="10" key="1">
    <citation type="journal article" date="2019" name="Int. J. Syst. Evol. Microbiol.">
        <title>The Global Catalogue of Microorganisms (GCM) 10K type strain sequencing project: providing services to taxonomists for standard genome sequencing and annotation.</title>
        <authorList>
            <consortium name="The Broad Institute Genomics Platform"/>
            <consortium name="The Broad Institute Genome Sequencing Center for Infectious Disease"/>
            <person name="Wu L."/>
            <person name="Ma J."/>
        </authorList>
    </citation>
    <scope>NUCLEOTIDE SEQUENCE [LARGE SCALE GENOMIC DNA]</scope>
    <source>
        <strain evidence="10">ZS-35-S2</strain>
    </source>
</reference>
<sequence>MTDPSRRLSATSDRRAVGALTALSVAAFGYVTAEMLPIGLLTVMAADLDRSRAEIGLLVTGYAVVVVTASVPLARLTQRVPRRMLFAGTLGVFAAAMLVSALAQSYQVLFVARLLIALTQALFWSVVVPTAASLFGPEVRGRVVARMGLGPALGPVLGVPVGTWLGQQAGWRAAFAVLAGIGLVTCAVVTALLPAGPPPRGAAARGSAPDRRRYAFLLFATAVGVTGTLTVQTYITPFLVDVSGFAAATLGPLLLIAGLAGLGGTLVVGRFLDRHPWAAMAAPLLLITAALLGLYALGQFKVPTVALLAVAAAAFSALAVAVQYRVLQVAPVSTDVASAGAGSAFNVGIAAGALLGGVLVEGAGVRLVALAGGLLTAIAAVILLAELRPTASDDLVHRTRPAEPAPPPEQSARRRLGWPVAVGAGRGRGPRSTAPSARPAHPVRSR</sequence>
<dbReference type="PANTHER" id="PTHR43124:SF4">
    <property type="entry name" value="SUGAR EFFLUX TRANSPORTER"/>
    <property type="match status" value="1"/>
</dbReference>
<keyword evidence="2" id="KW-1003">Cell membrane</keyword>
<feature type="transmembrane region" description="Helical" evidence="7">
    <location>
        <begin position="304"/>
        <end position="324"/>
    </location>
</feature>
<evidence type="ECO:0000256" key="4">
    <source>
        <dbReference type="ARBA" id="ARBA00022989"/>
    </source>
</evidence>
<accession>A0ABW1KJ45</accession>
<dbReference type="Gene3D" id="1.20.1250.20">
    <property type="entry name" value="MFS general substrate transporter like domains"/>
    <property type="match status" value="1"/>
</dbReference>
<feature type="transmembrane region" description="Helical" evidence="7">
    <location>
        <begin position="247"/>
        <end position="268"/>
    </location>
</feature>
<feature type="transmembrane region" description="Helical" evidence="7">
    <location>
        <begin position="171"/>
        <end position="193"/>
    </location>
</feature>
<evidence type="ECO:0000313" key="10">
    <source>
        <dbReference type="Proteomes" id="UP001596203"/>
    </source>
</evidence>
<keyword evidence="3 7" id="KW-0812">Transmembrane</keyword>
<feature type="transmembrane region" description="Helical" evidence="7">
    <location>
        <begin position="55"/>
        <end position="73"/>
    </location>
</feature>
<feature type="transmembrane region" description="Helical" evidence="7">
    <location>
        <begin position="336"/>
        <end position="359"/>
    </location>
</feature>
<dbReference type="Pfam" id="PF07690">
    <property type="entry name" value="MFS_1"/>
    <property type="match status" value="1"/>
</dbReference>
<dbReference type="InterPro" id="IPR036259">
    <property type="entry name" value="MFS_trans_sf"/>
</dbReference>
<evidence type="ECO:0000256" key="7">
    <source>
        <dbReference type="SAM" id="Phobius"/>
    </source>
</evidence>
<dbReference type="SUPFAM" id="SSF103473">
    <property type="entry name" value="MFS general substrate transporter"/>
    <property type="match status" value="1"/>
</dbReference>
<name>A0ABW1KJ45_9ACTN</name>
<dbReference type="InterPro" id="IPR011701">
    <property type="entry name" value="MFS"/>
</dbReference>
<evidence type="ECO:0000256" key="6">
    <source>
        <dbReference type="SAM" id="MobiDB-lite"/>
    </source>
</evidence>
<dbReference type="EMBL" id="JBHSPR010000053">
    <property type="protein sequence ID" value="MFC6021806.1"/>
    <property type="molecule type" value="Genomic_DNA"/>
</dbReference>
<dbReference type="Proteomes" id="UP001596203">
    <property type="component" value="Unassembled WGS sequence"/>
</dbReference>
<feature type="transmembrane region" description="Helical" evidence="7">
    <location>
        <begin position="147"/>
        <end position="165"/>
    </location>
</feature>
<evidence type="ECO:0000259" key="8">
    <source>
        <dbReference type="PROSITE" id="PS50850"/>
    </source>
</evidence>
<proteinExistence type="predicted"/>
<feature type="region of interest" description="Disordered" evidence="6">
    <location>
        <begin position="395"/>
        <end position="446"/>
    </location>
</feature>
<dbReference type="CDD" id="cd17324">
    <property type="entry name" value="MFS_NepI_like"/>
    <property type="match status" value="1"/>
</dbReference>
<evidence type="ECO:0000256" key="5">
    <source>
        <dbReference type="ARBA" id="ARBA00023136"/>
    </source>
</evidence>
<comment type="caution">
    <text evidence="9">The sequence shown here is derived from an EMBL/GenBank/DDBJ whole genome shotgun (WGS) entry which is preliminary data.</text>
</comment>
<gene>
    <name evidence="9" type="ORF">ACFP2T_37290</name>
</gene>
<evidence type="ECO:0000256" key="2">
    <source>
        <dbReference type="ARBA" id="ARBA00022475"/>
    </source>
</evidence>
<organism evidence="9 10">
    <name type="scientific">Plantactinospora solaniradicis</name>
    <dbReference type="NCBI Taxonomy" id="1723736"/>
    <lineage>
        <taxon>Bacteria</taxon>
        <taxon>Bacillati</taxon>
        <taxon>Actinomycetota</taxon>
        <taxon>Actinomycetes</taxon>
        <taxon>Micromonosporales</taxon>
        <taxon>Micromonosporaceae</taxon>
        <taxon>Plantactinospora</taxon>
    </lineage>
</organism>
<feature type="transmembrane region" description="Helical" evidence="7">
    <location>
        <begin position="214"/>
        <end position="235"/>
    </location>
</feature>